<dbReference type="KEGG" id="rpy:Y013_08385"/>
<organism evidence="1 2">
    <name type="scientific">Rhodococcus pyridinivorans SB3094</name>
    <dbReference type="NCBI Taxonomy" id="1435356"/>
    <lineage>
        <taxon>Bacteria</taxon>
        <taxon>Bacillati</taxon>
        <taxon>Actinomycetota</taxon>
        <taxon>Actinomycetes</taxon>
        <taxon>Mycobacteriales</taxon>
        <taxon>Nocardiaceae</taxon>
        <taxon>Rhodococcus</taxon>
    </lineage>
</organism>
<protein>
    <submittedName>
        <fullName evidence="1">Uncharacterized protein</fullName>
    </submittedName>
</protein>
<proteinExistence type="predicted"/>
<sequence length="31" mass="3400">MLLFAPRPLDGQLGHDTGRDDVVWSASFGLQ</sequence>
<dbReference type="AlphaFoldDB" id="V9XJP5"/>
<accession>V9XJP5</accession>
<dbReference type="HOGENOM" id="CLU_3398166_0_0_11"/>
<evidence type="ECO:0000313" key="1">
    <source>
        <dbReference type="EMBL" id="AHD23681.1"/>
    </source>
</evidence>
<name>V9XJP5_9NOCA</name>
<dbReference type="Proteomes" id="UP000018781">
    <property type="component" value="Chromosome"/>
</dbReference>
<evidence type="ECO:0000313" key="2">
    <source>
        <dbReference type="Proteomes" id="UP000018781"/>
    </source>
</evidence>
<reference evidence="1 2" key="1">
    <citation type="journal article" date="2014" name="Genome Announc.">
        <title>Complete Genome of Rhodococcus pyridinivorans SB3094, a Methyl-Ethyl-Ketone-Degrading Bacterium Used for Bioaugmentation.</title>
        <authorList>
            <person name="Dueholm M.S."/>
            <person name="Albertsen M."/>
            <person name="D'Imperio S."/>
            <person name="Tale V.P."/>
            <person name="Lewis D."/>
            <person name="Nielsen P.H."/>
            <person name="Nielsen J.L."/>
        </authorList>
    </citation>
    <scope>NUCLEOTIDE SEQUENCE [LARGE SCALE GENOMIC DNA]</scope>
    <source>
        <strain evidence="1 2">SB3094</strain>
    </source>
</reference>
<dbReference type="EMBL" id="CP006996">
    <property type="protein sequence ID" value="AHD23681.1"/>
    <property type="molecule type" value="Genomic_DNA"/>
</dbReference>
<gene>
    <name evidence="1" type="ORF">Y013_08385</name>
</gene>